<name>A0A0C2TKR4_AMAMK</name>
<reference evidence="1 2" key="1">
    <citation type="submission" date="2014-04" db="EMBL/GenBank/DDBJ databases">
        <title>Evolutionary Origins and Diversification of the Mycorrhizal Mutualists.</title>
        <authorList>
            <consortium name="DOE Joint Genome Institute"/>
            <consortium name="Mycorrhizal Genomics Consortium"/>
            <person name="Kohler A."/>
            <person name="Kuo A."/>
            <person name="Nagy L.G."/>
            <person name="Floudas D."/>
            <person name="Copeland A."/>
            <person name="Barry K.W."/>
            <person name="Cichocki N."/>
            <person name="Veneault-Fourrey C."/>
            <person name="LaButti K."/>
            <person name="Lindquist E.A."/>
            <person name="Lipzen A."/>
            <person name="Lundell T."/>
            <person name="Morin E."/>
            <person name="Murat C."/>
            <person name="Riley R."/>
            <person name="Ohm R."/>
            <person name="Sun H."/>
            <person name="Tunlid A."/>
            <person name="Henrissat B."/>
            <person name="Grigoriev I.V."/>
            <person name="Hibbett D.S."/>
            <person name="Martin F."/>
        </authorList>
    </citation>
    <scope>NUCLEOTIDE SEQUENCE [LARGE SCALE GENOMIC DNA]</scope>
    <source>
        <strain evidence="1 2">Koide BX008</strain>
    </source>
</reference>
<organism evidence="1 2">
    <name type="scientific">Amanita muscaria (strain Koide BX008)</name>
    <dbReference type="NCBI Taxonomy" id="946122"/>
    <lineage>
        <taxon>Eukaryota</taxon>
        <taxon>Fungi</taxon>
        <taxon>Dikarya</taxon>
        <taxon>Basidiomycota</taxon>
        <taxon>Agaricomycotina</taxon>
        <taxon>Agaricomycetes</taxon>
        <taxon>Agaricomycetidae</taxon>
        <taxon>Agaricales</taxon>
        <taxon>Pluteineae</taxon>
        <taxon>Amanitaceae</taxon>
        <taxon>Amanita</taxon>
    </lineage>
</organism>
<proteinExistence type="predicted"/>
<evidence type="ECO:0000313" key="2">
    <source>
        <dbReference type="Proteomes" id="UP000054549"/>
    </source>
</evidence>
<dbReference type="OrthoDB" id="2124139at2759"/>
<gene>
    <name evidence="1" type="ORF">M378DRAFT_267851</name>
</gene>
<protein>
    <submittedName>
        <fullName evidence="1">Uncharacterized protein</fullName>
    </submittedName>
</protein>
<dbReference type="InParanoid" id="A0A0C2TKR4"/>
<dbReference type="AlphaFoldDB" id="A0A0C2TKR4"/>
<dbReference type="HOGENOM" id="CLU_1447294_0_0_1"/>
<accession>A0A0C2TKR4</accession>
<evidence type="ECO:0000313" key="1">
    <source>
        <dbReference type="EMBL" id="KIL67614.1"/>
    </source>
</evidence>
<keyword evidence="2" id="KW-1185">Reference proteome</keyword>
<sequence>MISLSASYLRFRSLSLSTIPIIPLFESSMAKPSPLTSRIAMHRSLLYFINHEMRARGFFPFAPNPDMPNNSAWQDWILSDGVFDNISGSFKRNSPPYDSNCCNSSVTAQPQLQFPPATTNAGGASSGGCTLALNDILAATRAMPSWKACQVEGTSWTGTAEENIQKYVSSIGIDGTGSKETSRDGSS</sequence>
<dbReference type="EMBL" id="KN818231">
    <property type="protein sequence ID" value="KIL67614.1"/>
    <property type="molecule type" value="Genomic_DNA"/>
</dbReference>
<dbReference type="Proteomes" id="UP000054549">
    <property type="component" value="Unassembled WGS sequence"/>
</dbReference>